<dbReference type="AlphaFoldDB" id="A0A9X3X8S7"/>
<feature type="transmembrane region" description="Helical" evidence="1">
    <location>
        <begin position="89"/>
        <end position="107"/>
    </location>
</feature>
<organism evidence="2 3">
    <name type="scientific">Polyangium jinanense</name>
    <dbReference type="NCBI Taxonomy" id="2829994"/>
    <lineage>
        <taxon>Bacteria</taxon>
        <taxon>Pseudomonadati</taxon>
        <taxon>Myxococcota</taxon>
        <taxon>Polyangia</taxon>
        <taxon>Polyangiales</taxon>
        <taxon>Polyangiaceae</taxon>
        <taxon>Polyangium</taxon>
    </lineage>
</organism>
<comment type="caution">
    <text evidence="2">The sequence shown here is derived from an EMBL/GenBank/DDBJ whole genome shotgun (WGS) entry which is preliminary data.</text>
</comment>
<keyword evidence="3" id="KW-1185">Reference proteome</keyword>
<dbReference type="InterPro" id="IPR018719">
    <property type="entry name" value="DUF2243_membrane"/>
</dbReference>
<keyword evidence="1" id="KW-1133">Transmembrane helix</keyword>
<dbReference type="EMBL" id="JAGTJJ010000037">
    <property type="protein sequence ID" value="MDC3986292.1"/>
    <property type="molecule type" value="Genomic_DNA"/>
</dbReference>
<feature type="transmembrane region" description="Helical" evidence="1">
    <location>
        <begin position="7"/>
        <end position="33"/>
    </location>
</feature>
<reference evidence="2 3" key="1">
    <citation type="submission" date="2021-04" db="EMBL/GenBank/DDBJ databases">
        <title>Genome analysis of Polyangium sp.</title>
        <authorList>
            <person name="Li Y."/>
            <person name="Wang J."/>
        </authorList>
    </citation>
    <scope>NUCLEOTIDE SEQUENCE [LARGE SCALE GENOMIC DNA]</scope>
    <source>
        <strain evidence="2 3">SDU14</strain>
    </source>
</reference>
<accession>A0A9X3X8S7</accession>
<feature type="transmembrane region" description="Helical" evidence="1">
    <location>
        <begin position="53"/>
        <end position="77"/>
    </location>
</feature>
<keyword evidence="1" id="KW-0472">Membrane</keyword>
<evidence type="ECO:0000256" key="1">
    <source>
        <dbReference type="SAM" id="Phobius"/>
    </source>
</evidence>
<dbReference type="RefSeq" id="WP_272425470.1">
    <property type="nucleotide sequence ID" value="NZ_JAGTJJ010000037.1"/>
</dbReference>
<proteinExistence type="predicted"/>
<name>A0A9X3X8S7_9BACT</name>
<dbReference type="Pfam" id="PF10002">
    <property type="entry name" value="DUF2243"/>
    <property type="match status" value="1"/>
</dbReference>
<feature type="transmembrane region" description="Helical" evidence="1">
    <location>
        <begin position="127"/>
        <end position="148"/>
    </location>
</feature>
<evidence type="ECO:0000313" key="3">
    <source>
        <dbReference type="Proteomes" id="UP001151081"/>
    </source>
</evidence>
<protein>
    <submittedName>
        <fullName evidence="2">DUF2243 domain-containing protein</fullName>
    </submittedName>
</protein>
<sequence>MGHRKDGGLLAAGILLGVGLGGFVDGIVFHQILQWHNMLSSRLPPTNLLHMKVNMFFDGLFHAVAWMTTAIGLALLWRGFKKGTLPRSTPMFVGAMSLGWGLFNFFEGLIDHQLFGLHHVRPGERELAWDIAFLVSGLLLGGIGAALIRKGRATNIAT</sequence>
<evidence type="ECO:0000313" key="2">
    <source>
        <dbReference type="EMBL" id="MDC3986292.1"/>
    </source>
</evidence>
<gene>
    <name evidence="2" type="ORF">KEG57_37785</name>
</gene>
<dbReference type="Proteomes" id="UP001151081">
    <property type="component" value="Unassembled WGS sequence"/>
</dbReference>
<keyword evidence="1" id="KW-0812">Transmembrane</keyword>